<reference evidence="2" key="1">
    <citation type="journal article" date="2020" name="Stud. Mycol.">
        <title>101 Dothideomycetes genomes: a test case for predicting lifestyles and emergence of pathogens.</title>
        <authorList>
            <person name="Haridas S."/>
            <person name="Albert R."/>
            <person name="Binder M."/>
            <person name="Bloem J."/>
            <person name="Labutti K."/>
            <person name="Salamov A."/>
            <person name="Andreopoulos B."/>
            <person name="Baker S."/>
            <person name="Barry K."/>
            <person name="Bills G."/>
            <person name="Bluhm B."/>
            <person name="Cannon C."/>
            <person name="Castanera R."/>
            <person name="Culley D."/>
            <person name="Daum C."/>
            <person name="Ezra D."/>
            <person name="Gonzalez J."/>
            <person name="Henrissat B."/>
            <person name="Kuo A."/>
            <person name="Liang C."/>
            <person name="Lipzen A."/>
            <person name="Lutzoni F."/>
            <person name="Magnuson J."/>
            <person name="Mondo S."/>
            <person name="Nolan M."/>
            <person name="Ohm R."/>
            <person name="Pangilinan J."/>
            <person name="Park H.-J."/>
            <person name="Ramirez L."/>
            <person name="Alfaro M."/>
            <person name="Sun H."/>
            <person name="Tritt A."/>
            <person name="Yoshinaga Y."/>
            <person name="Zwiers L.-H."/>
            <person name="Turgeon B."/>
            <person name="Goodwin S."/>
            <person name="Spatafora J."/>
            <person name="Crous P."/>
            <person name="Grigoriev I."/>
        </authorList>
    </citation>
    <scope>NUCLEOTIDE SEQUENCE</scope>
    <source>
        <strain evidence="2">CBS 125425</strain>
    </source>
</reference>
<dbReference type="PANTHER" id="PTHR10622:SF11">
    <property type="entry name" value="HET-DOMAIN-CONTAINING PROTEIN"/>
    <property type="match status" value="1"/>
</dbReference>
<feature type="domain" description="Heterokaryon incompatibility" evidence="1">
    <location>
        <begin position="25"/>
        <end position="109"/>
    </location>
</feature>
<gene>
    <name evidence="2" type="ORF">EJ04DRAFT_425142</name>
</gene>
<name>A0A9P4R8K6_9PLEO</name>
<sequence>MRLLKSKSNDNGFKLATFTDEIPPYAILSHTWNNGEVTYDELVAGTGKNKAGYAKIHFCVNKAAEDGLEYSWVDTCCINKSTSDELSTAINSMFRWYQRATKCYVYLSDVYVPEEVTDVESFQMTWMEAFRQSRWFTRGWTLQELIAPAQVEFFSKNGKRLGSKISMEKEVYEVTKIPIAALRGQPLGEFSFDERISWTAKRTTTVKEDKAYCLLGVFGVFMPLIYGEGEEHALSRLKETTNRHNPQSLPTASSNVPFRRDCDFVDRGDILARVDERCSRPAGRAALVGVGGFGYVRVFTVFSIR</sequence>
<organism evidence="2 3">
    <name type="scientific">Polyplosphaeria fusca</name>
    <dbReference type="NCBI Taxonomy" id="682080"/>
    <lineage>
        <taxon>Eukaryota</taxon>
        <taxon>Fungi</taxon>
        <taxon>Dikarya</taxon>
        <taxon>Ascomycota</taxon>
        <taxon>Pezizomycotina</taxon>
        <taxon>Dothideomycetes</taxon>
        <taxon>Pleosporomycetidae</taxon>
        <taxon>Pleosporales</taxon>
        <taxon>Tetraplosphaeriaceae</taxon>
        <taxon>Polyplosphaeria</taxon>
    </lineage>
</organism>
<dbReference type="AlphaFoldDB" id="A0A9P4R8K6"/>
<accession>A0A9P4R8K6</accession>
<dbReference type="Proteomes" id="UP000799444">
    <property type="component" value="Unassembled WGS sequence"/>
</dbReference>
<evidence type="ECO:0000259" key="1">
    <source>
        <dbReference type="Pfam" id="PF06985"/>
    </source>
</evidence>
<dbReference type="PANTHER" id="PTHR10622">
    <property type="entry name" value="HET DOMAIN-CONTAINING PROTEIN"/>
    <property type="match status" value="1"/>
</dbReference>
<keyword evidence="3" id="KW-1185">Reference proteome</keyword>
<dbReference type="EMBL" id="ML996101">
    <property type="protein sequence ID" value="KAF2740090.1"/>
    <property type="molecule type" value="Genomic_DNA"/>
</dbReference>
<comment type="caution">
    <text evidence="2">The sequence shown here is derived from an EMBL/GenBank/DDBJ whole genome shotgun (WGS) entry which is preliminary data.</text>
</comment>
<evidence type="ECO:0000313" key="2">
    <source>
        <dbReference type="EMBL" id="KAF2740090.1"/>
    </source>
</evidence>
<protein>
    <submittedName>
        <fullName evidence="2">HET-domain-containing protein</fullName>
    </submittedName>
</protein>
<proteinExistence type="predicted"/>
<dbReference type="InterPro" id="IPR010730">
    <property type="entry name" value="HET"/>
</dbReference>
<evidence type="ECO:0000313" key="3">
    <source>
        <dbReference type="Proteomes" id="UP000799444"/>
    </source>
</evidence>
<dbReference type="Pfam" id="PF06985">
    <property type="entry name" value="HET"/>
    <property type="match status" value="1"/>
</dbReference>
<dbReference type="OrthoDB" id="674604at2759"/>